<keyword evidence="4 11" id="KW-0545">Nucleotide biosynthesis</keyword>
<feature type="binding site" evidence="11">
    <location>
        <begin position="92"/>
        <end position="93"/>
    </location>
    <ligand>
        <name>ATP</name>
        <dbReference type="ChEBI" id="CHEBI:30616"/>
    </ligand>
</feature>
<dbReference type="GO" id="GO:0002189">
    <property type="term" value="C:ribose phosphate diphosphokinase complex"/>
    <property type="evidence" value="ECO:0007669"/>
    <property type="project" value="TreeGrafter"/>
</dbReference>
<evidence type="ECO:0000256" key="11">
    <source>
        <dbReference type="HAMAP-Rule" id="MF_00583"/>
    </source>
</evidence>
<dbReference type="STRING" id="697581.TCARB_1586"/>
<keyword evidence="2 11" id="KW-0808">Transferase</keyword>
<dbReference type="NCBIfam" id="TIGR01251">
    <property type="entry name" value="ribP_PPkin"/>
    <property type="match status" value="1"/>
</dbReference>
<evidence type="ECO:0000313" key="15">
    <source>
        <dbReference type="Proteomes" id="UP000266720"/>
    </source>
</evidence>
<organism evidence="14 15">
    <name type="scientific">Thermofilum adornatum 1505</name>
    <dbReference type="NCBI Taxonomy" id="697581"/>
    <lineage>
        <taxon>Archaea</taxon>
        <taxon>Thermoproteota</taxon>
        <taxon>Thermoprotei</taxon>
        <taxon>Thermofilales</taxon>
        <taxon>Thermofilaceae</taxon>
        <taxon>Thermofilum</taxon>
    </lineage>
</organism>
<accession>A0A3G1A8I6</accession>
<dbReference type="SUPFAM" id="SSF53271">
    <property type="entry name" value="PRTase-like"/>
    <property type="match status" value="1"/>
</dbReference>
<evidence type="ECO:0000259" key="13">
    <source>
        <dbReference type="Pfam" id="PF13793"/>
    </source>
</evidence>
<keyword evidence="5 11" id="KW-0547">Nucleotide-binding</keyword>
<evidence type="ECO:0000256" key="7">
    <source>
        <dbReference type="ARBA" id="ARBA00022840"/>
    </source>
</evidence>
<evidence type="ECO:0000256" key="4">
    <source>
        <dbReference type="ARBA" id="ARBA00022727"/>
    </source>
</evidence>
<comment type="cofactor">
    <cofactor evidence="11">
        <name>Mg(2+)</name>
        <dbReference type="ChEBI" id="CHEBI:18420"/>
    </cofactor>
    <text evidence="11">Binds 2 Mg(2+) ions per subunit.</text>
</comment>
<dbReference type="GO" id="GO:0016301">
    <property type="term" value="F:kinase activity"/>
    <property type="evidence" value="ECO:0007669"/>
    <property type="project" value="UniProtKB-KW"/>
</dbReference>
<evidence type="ECO:0000256" key="1">
    <source>
        <dbReference type="ARBA" id="ARBA00022490"/>
    </source>
</evidence>
<dbReference type="GO" id="GO:0005524">
    <property type="term" value="F:ATP binding"/>
    <property type="evidence" value="ECO:0007669"/>
    <property type="project" value="UniProtKB-KW"/>
</dbReference>
<dbReference type="PANTHER" id="PTHR10210">
    <property type="entry name" value="RIBOSE-PHOSPHATE DIPHOSPHOKINASE FAMILY MEMBER"/>
    <property type="match status" value="1"/>
</dbReference>
<feature type="binding site" evidence="11">
    <location>
        <begin position="34"/>
        <end position="36"/>
    </location>
    <ligand>
        <name>ATP</name>
        <dbReference type="ChEBI" id="CHEBI:30616"/>
    </ligand>
</feature>
<dbReference type="GO" id="GO:0005737">
    <property type="term" value="C:cytoplasm"/>
    <property type="evidence" value="ECO:0007669"/>
    <property type="project" value="UniProtKB-SubCell"/>
</dbReference>
<dbReference type="GO" id="GO:0000287">
    <property type="term" value="F:magnesium ion binding"/>
    <property type="evidence" value="ECO:0007669"/>
    <property type="project" value="UniProtKB-UniRule"/>
</dbReference>
<dbReference type="AlphaFoldDB" id="A0A3G1A8I6"/>
<keyword evidence="8 11" id="KW-0460">Magnesium</keyword>
<feature type="domain" description="Phosphoribosyltransferase" evidence="12">
    <location>
        <begin position="155"/>
        <end position="255"/>
    </location>
</feature>
<reference evidence="15" key="1">
    <citation type="book" date="2010" name="EXTREMOPHILES" publisher="0:0-0">
        <title>Complete genome sequences of ten hyperthermophilic archaea reveal their metabolic capabilities and possible ecological roles.</title>
        <editorList>
            <person name="?"/>
        </editorList>
        <authorList>
            <person name="Ravin N.V."/>
            <person name="Mardanov A.V."/>
            <person name="Bonch-Osmolovskaya E.A."/>
            <person name="Skryabin K.G."/>
        </authorList>
    </citation>
    <scope>NUCLEOTIDE SEQUENCE [LARGE SCALE GENOMIC DNA]</scope>
    <source>
        <strain evidence="15">1505</strain>
    </source>
</reference>
<gene>
    <name evidence="11" type="primary">prs</name>
    <name evidence="14" type="ORF">TCARB_1586</name>
</gene>
<comment type="catalytic activity">
    <reaction evidence="9 11">
        <text>D-ribose 5-phosphate + ATP = 5-phospho-alpha-D-ribose 1-diphosphate + AMP + H(+)</text>
        <dbReference type="Rhea" id="RHEA:15609"/>
        <dbReference type="ChEBI" id="CHEBI:15378"/>
        <dbReference type="ChEBI" id="CHEBI:30616"/>
        <dbReference type="ChEBI" id="CHEBI:58017"/>
        <dbReference type="ChEBI" id="CHEBI:78346"/>
        <dbReference type="ChEBI" id="CHEBI:456215"/>
        <dbReference type="EC" id="2.7.6.1"/>
    </reaction>
</comment>
<evidence type="ECO:0000256" key="3">
    <source>
        <dbReference type="ARBA" id="ARBA00022723"/>
    </source>
</evidence>
<dbReference type="EC" id="2.7.6.1" evidence="11"/>
<comment type="pathway">
    <text evidence="11">Metabolic intermediate biosynthesis; 5-phospho-alpha-D-ribose 1-diphosphate biosynthesis; 5-phospho-alpha-D-ribose 1-diphosphate from D-ribose 5-phosphate (route I): step 1/1.</text>
</comment>
<dbReference type="Pfam" id="PF13793">
    <property type="entry name" value="Pribosyltran_N"/>
    <property type="match status" value="1"/>
</dbReference>
<dbReference type="InterPro" id="IPR005946">
    <property type="entry name" value="Rib-P_diPkinase"/>
</dbReference>
<feature type="domain" description="Ribose-phosphate pyrophosphokinase N-terminal" evidence="13">
    <location>
        <begin position="1"/>
        <end position="116"/>
    </location>
</feature>
<dbReference type="GO" id="GO:0004749">
    <property type="term" value="F:ribose phosphate diphosphokinase activity"/>
    <property type="evidence" value="ECO:0007669"/>
    <property type="project" value="UniProtKB-UniRule"/>
</dbReference>
<protein>
    <recommendedName>
        <fullName evidence="11">Ribose-phosphate pyrophosphokinase</fullName>
        <shortName evidence="11">RPPK</shortName>
        <ecNumber evidence="11">2.7.6.1</ecNumber>
    </recommendedName>
    <alternativeName>
        <fullName evidence="11">5-phospho-D-ribosyl alpha-1-diphosphate synthase</fullName>
    </alternativeName>
    <alternativeName>
        <fullName evidence="11">Phosphoribosyl diphosphate synthase</fullName>
    </alternativeName>
    <alternativeName>
        <fullName evidence="11">Phosphoribosyl pyrophosphate synthase</fullName>
        <shortName evidence="11">P-Rib-PP synthase</shortName>
        <shortName evidence="11">PRPP synthase</shortName>
        <shortName evidence="11">PRPPase</shortName>
    </alternativeName>
</protein>
<feature type="binding site" evidence="11">
    <location>
        <begin position="219"/>
        <end position="223"/>
    </location>
    <ligand>
        <name>D-ribose 5-phosphate</name>
        <dbReference type="ChEBI" id="CHEBI:78346"/>
    </ligand>
</feature>
<dbReference type="InterPro" id="IPR037514">
    <property type="entry name" value="Rib-P_diPkinase_arc"/>
</dbReference>
<evidence type="ECO:0000313" key="14">
    <source>
        <dbReference type="EMBL" id="AJB42628.1"/>
    </source>
</evidence>
<proteinExistence type="inferred from homology"/>
<dbReference type="GeneID" id="25406991"/>
<feature type="binding site" evidence="11">
    <location>
        <position position="126"/>
    </location>
    <ligand>
        <name>Mg(2+)</name>
        <dbReference type="ChEBI" id="CHEBI:18420"/>
        <label>1</label>
    </ligand>
</feature>
<dbReference type="Proteomes" id="UP000266720">
    <property type="component" value="Chromosome"/>
</dbReference>
<evidence type="ECO:0000256" key="5">
    <source>
        <dbReference type="ARBA" id="ARBA00022741"/>
    </source>
</evidence>
<sequence>MTVYSLEASNGIAAQVARHLGDELVFLEKKTFPDGEVYVRVPSKPRGVAILVSSMYPSQEKRFLELLFSVEALSAYAEGSIIAVVPYLAFARQDKRFLEGEPISVKAVLKSLEALGLSGLVTVDLHQPRVLGEYLSVPSINVLPAEEIAGYFKGKVSNPLVLAPDMGALERAKRVAEHLGAEFDYLVKERDRVTGEVKIYPKSLDVAGKDVIIVDDIISTGGTMALAAKNVLGSGAKSVRAVCTHAVMVQGALDKLYYAGIEEVVATDTVPSPVSKVSVAPSVVRGLRELLEEMV</sequence>
<dbReference type="InterPro" id="IPR029057">
    <property type="entry name" value="PRTase-like"/>
</dbReference>
<feature type="binding site" evidence="11">
    <location>
        <position position="190"/>
    </location>
    <ligand>
        <name>D-ribose 5-phosphate</name>
        <dbReference type="ChEBI" id="CHEBI:78346"/>
    </ligand>
</feature>
<feature type="binding site" evidence="11">
    <location>
        <position position="215"/>
    </location>
    <ligand>
        <name>D-ribose 5-phosphate</name>
        <dbReference type="ChEBI" id="CHEBI:78346"/>
    </ligand>
</feature>
<evidence type="ECO:0000256" key="6">
    <source>
        <dbReference type="ARBA" id="ARBA00022777"/>
    </source>
</evidence>
<evidence type="ECO:0000259" key="12">
    <source>
        <dbReference type="Pfam" id="PF00156"/>
    </source>
</evidence>
<dbReference type="GO" id="GO:0006015">
    <property type="term" value="P:5-phosphoribose 1-diphosphate biosynthetic process"/>
    <property type="evidence" value="ECO:0007669"/>
    <property type="project" value="UniProtKB-UniRule"/>
</dbReference>
<comment type="subcellular location">
    <subcellularLocation>
        <location evidence="11">Cytoplasm</location>
    </subcellularLocation>
</comment>
<dbReference type="NCBIfam" id="NF002095">
    <property type="entry name" value="PRK00934.1"/>
    <property type="match status" value="1"/>
</dbReference>
<evidence type="ECO:0000256" key="8">
    <source>
        <dbReference type="ARBA" id="ARBA00022842"/>
    </source>
</evidence>
<keyword evidence="1 11" id="KW-0963">Cytoplasm</keyword>
<dbReference type="FunFam" id="3.40.50.2020:FF:000014">
    <property type="entry name" value="Ribose-phosphate pyrophosphokinase 1"/>
    <property type="match status" value="1"/>
</dbReference>
<evidence type="ECO:0000256" key="9">
    <source>
        <dbReference type="ARBA" id="ARBA00049535"/>
    </source>
</evidence>
<dbReference type="EMBL" id="CP007493">
    <property type="protein sequence ID" value="AJB42628.1"/>
    <property type="molecule type" value="Genomic_DNA"/>
</dbReference>
<dbReference type="Gene3D" id="3.40.50.2020">
    <property type="match status" value="2"/>
</dbReference>
<keyword evidence="7 11" id="KW-0067">ATP-binding</keyword>
<dbReference type="InterPro" id="IPR029099">
    <property type="entry name" value="Pribosyltran_N"/>
</dbReference>
<comment type="similarity">
    <text evidence="10 11">Belongs to the ribose-phosphate pyrophosphokinase family. Class III (archaeal) subfamily.</text>
</comment>
<dbReference type="CDD" id="cd06223">
    <property type="entry name" value="PRTases_typeI"/>
    <property type="match status" value="1"/>
</dbReference>
<dbReference type="KEGG" id="tcb:TCARB_1586"/>
<dbReference type="RefSeq" id="WP_052887137.1">
    <property type="nucleotide sequence ID" value="NZ_CP007493.1"/>
</dbReference>
<evidence type="ECO:0000256" key="10">
    <source>
        <dbReference type="ARBA" id="ARBA00061433"/>
    </source>
</evidence>
<dbReference type="FunFam" id="3.40.50.2020:FF:000074">
    <property type="entry name" value="Ribose-phosphate pyrophosphokinase"/>
    <property type="match status" value="1"/>
</dbReference>
<dbReference type="InterPro" id="IPR000836">
    <property type="entry name" value="PRTase_dom"/>
</dbReference>
<keyword evidence="3 11" id="KW-0479">Metal-binding</keyword>
<dbReference type="HAMAP" id="MF_00583_A">
    <property type="entry name" value="RibP_PPkinase_A"/>
    <property type="match status" value="1"/>
</dbReference>
<evidence type="ECO:0000256" key="2">
    <source>
        <dbReference type="ARBA" id="ARBA00022679"/>
    </source>
</evidence>
<dbReference type="SMART" id="SM01400">
    <property type="entry name" value="Pribosyltran_N"/>
    <property type="match status" value="1"/>
</dbReference>
<name>A0A3G1A8I6_9CREN</name>
<comment type="function">
    <text evidence="11">Involved in the biosynthesis of the central metabolite phospho-alpha-D-ribosyl-1-pyrophosphate (PRPP) via the transfer of pyrophosphoryl group from ATP to 1-hydroxyl of ribose-5-phosphate (Rib-5-P).</text>
</comment>
<dbReference type="PANTHER" id="PTHR10210:SF32">
    <property type="entry name" value="RIBOSE-PHOSPHATE PYROPHOSPHOKINASE 2"/>
    <property type="match status" value="1"/>
</dbReference>
<feature type="active site" evidence="11">
    <location>
        <position position="188"/>
    </location>
</feature>
<feature type="binding site" evidence="11">
    <location>
        <position position="165"/>
    </location>
    <ligand>
        <name>Mg(2+)</name>
        <dbReference type="ChEBI" id="CHEBI:18420"/>
        <label>2</label>
    </ligand>
</feature>
<dbReference type="Pfam" id="PF00156">
    <property type="entry name" value="Pribosyltran"/>
    <property type="match status" value="1"/>
</dbReference>
<keyword evidence="6 11" id="KW-0418">Kinase</keyword>
<dbReference type="GO" id="GO:0006164">
    <property type="term" value="P:purine nucleotide biosynthetic process"/>
    <property type="evidence" value="ECO:0007669"/>
    <property type="project" value="TreeGrafter"/>
</dbReference>
<dbReference type="UniPathway" id="UPA00087">
    <property type="reaction ID" value="UER00172"/>
</dbReference>